<dbReference type="AlphaFoldDB" id="A0A3D9XSV4"/>
<comment type="caution">
    <text evidence="1">The sequence shown here is derived from an EMBL/GenBank/DDBJ whole genome shotgun (WGS) entry which is preliminary data.</text>
</comment>
<evidence type="ECO:0000313" key="2">
    <source>
        <dbReference type="Proteomes" id="UP000256941"/>
    </source>
</evidence>
<organism evidence="1 2">
    <name type="scientific">Paracoccus versutus</name>
    <name type="common">Thiobacillus versutus</name>
    <dbReference type="NCBI Taxonomy" id="34007"/>
    <lineage>
        <taxon>Bacteria</taxon>
        <taxon>Pseudomonadati</taxon>
        <taxon>Pseudomonadota</taxon>
        <taxon>Alphaproteobacteria</taxon>
        <taxon>Rhodobacterales</taxon>
        <taxon>Paracoccaceae</taxon>
        <taxon>Paracoccus</taxon>
    </lineage>
</organism>
<name>A0A3D9XSV4_PARVE</name>
<dbReference type="EMBL" id="QTUJ01000001">
    <property type="protein sequence ID" value="REF73520.1"/>
    <property type="molecule type" value="Genomic_DNA"/>
</dbReference>
<reference evidence="1 2" key="1">
    <citation type="submission" date="2018-08" db="EMBL/GenBank/DDBJ databases">
        <title>Genomic Encyclopedia of Archaeal and Bacterial Type Strains, Phase II (KMG-II): from individual species to whole genera.</title>
        <authorList>
            <person name="Goeker M."/>
        </authorList>
    </citation>
    <scope>NUCLEOTIDE SEQUENCE [LARGE SCALE GENOMIC DNA]</scope>
    <source>
        <strain evidence="1 2">DSM 17099</strain>
    </source>
</reference>
<protein>
    <submittedName>
        <fullName evidence="1">Uncharacterized protein</fullName>
    </submittedName>
</protein>
<evidence type="ECO:0000313" key="1">
    <source>
        <dbReference type="EMBL" id="REF73520.1"/>
    </source>
</evidence>
<sequence length="328" mass="35494">MVLLYNIPPLLQGRMADGSASLVGAIVKDNLTGKVLGHVQQTGVMQELLDGVTRLSSGGFSPLGAVSVVQNEQIKHGIRQLQDGMALMQTLQYGTLALSGLNLGVSVAGFALMEKRLRGMERHLDRIEDAIGQVTTDRRDDDIRSTLADIHADLRNIDSLPTRESPGRAADTLQIALDRHASRLGKHFQREAKTDGRASMTLDHLERLWMLAAAIRLCHEASLQALFIGNNLATAESNGFSLVDGQIDLLDMVSPDQLARLVARHDPAAHGKALQQAHLLSDGLRGGVESLVGQISIARTLSATGTSGLAYLREARQERERELLFLPA</sequence>
<gene>
    <name evidence="1" type="ORF">BDD41_2085</name>
</gene>
<accession>A0A3D9XSV4</accession>
<dbReference type="Proteomes" id="UP000256941">
    <property type="component" value="Unassembled WGS sequence"/>
</dbReference>
<proteinExistence type="predicted"/>